<name>C4J7V2_MAIZE</name>
<reference evidence="1" key="1">
    <citation type="journal article" date="2009" name="PLoS Genet.">
        <title>Sequencing, mapping, and analysis of 27,455 maize full-length cDNAs.</title>
        <authorList>
            <person name="Soderlund C."/>
            <person name="Descour A."/>
            <person name="Kudrna D."/>
            <person name="Bomhoff M."/>
            <person name="Boyd L."/>
            <person name="Currie J."/>
            <person name="Angelova A."/>
            <person name="Collura K."/>
            <person name="Wissotski M."/>
            <person name="Ashley E."/>
            <person name="Morrow D."/>
            <person name="Fernandes J."/>
            <person name="Walbot V."/>
            <person name="Yu Y."/>
        </authorList>
    </citation>
    <scope>NUCLEOTIDE SEQUENCE</scope>
    <source>
        <strain evidence="1">B73</strain>
    </source>
</reference>
<sequence length="55" mass="6338">MTALRRSWRRRWSTCPRRGTSRSCSDGMGTWIWPPSGRMPSTGFGRSLNITVSHR</sequence>
<accession>C4J7V2</accession>
<dbReference type="EMBL" id="BT086899">
    <property type="protein sequence ID" value="ACR37252.1"/>
    <property type="molecule type" value="mRNA"/>
</dbReference>
<organism evidence="1">
    <name type="scientific">Zea mays</name>
    <name type="common">Maize</name>
    <dbReference type="NCBI Taxonomy" id="4577"/>
    <lineage>
        <taxon>Eukaryota</taxon>
        <taxon>Viridiplantae</taxon>
        <taxon>Streptophyta</taxon>
        <taxon>Embryophyta</taxon>
        <taxon>Tracheophyta</taxon>
        <taxon>Spermatophyta</taxon>
        <taxon>Magnoliopsida</taxon>
        <taxon>Liliopsida</taxon>
        <taxon>Poales</taxon>
        <taxon>Poaceae</taxon>
        <taxon>PACMAD clade</taxon>
        <taxon>Panicoideae</taxon>
        <taxon>Andropogonodae</taxon>
        <taxon>Andropogoneae</taxon>
        <taxon>Tripsacinae</taxon>
        <taxon>Zea</taxon>
    </lineage>
</organism>
<dbReference type="AlphaFoldDB" id="C4J7V2"/>
<evidence type="ECO:0000313" key="1">
    <source>
        <dbReference type="EMBL" id="ACR37252.1"/>
    </source>
</evidence>
<proteinExistence type="evidence at transcript level"/>
<reference evidence="1" key="2">
    <citation type="submission" date="2012-06" db="EMBL/GenBank/DDBJ databases">
        <authorList>
            <person name="Yu Y."/>
            <person name="Currie J."/>
            <person name="Lomeli R."/>
            <person name="Angelova A."/>
            <person name="Collura K."/>
            <person name="Wissotski M."/>
            <person name="Campos D."/>
            <person name="Kudrna D."/>
            <person name="Golser W."/>
            <person name="Ashely E."/>
            <person name="Descour A."/>
            <person name="Fernandes J."/>
            <person name="Soderlund C."/>
            <person name="Walbot V."/>
        </authorList>
    </citation>
    <scope>NUCLEOTIDE SEQUENCE</scope>
    <source>
        <strain evidence="1">B73</strain>
    </source>
</reference>
<protein>
    <submittedName>
        <fullName evidence="1">Uncharacterized protein</fullName>
    </submittedName>
</protein>